<feature type="chain" id="PRO_5023224520" description="Arginine biosynthesis bifunctional protein ArgJ alpha chain" evidence="9">
    <location>
        <begin position="1"/>
        <end position="194"/>
    </location>
</feature>
<keyword evidence="3 9" id="KW-0055">Arginine biosynthesis</keyword>
<feature type="site" description="Cleavage; by autolysis" evidence="9">
    <location>
        <begin position="194"/>
        <end position="195"/>
    </location>
</feature>
<gene>
    <name evidence="9 10" type="primary">argJ</name>
    <name evidence="10" type="ORF">CRENPOLYSF1_440044</name>
</gene>
<accession>A0A1R4HBN0</accession>
<organism evidence="10 11">
    <name type="scientific">Crenothrix polyspora</name>
    <dbReference type="NCBI Taxonomy" id="360316"/>
    <lineage>
        <taxon>Bacteria</taxon>
        <taxon>Pseudomonadati</taxon>
        <taxon>Pseudomonadota</taxon>
        <taxon>Gammaproteobacteria</taxon>
        <taxon>Methylococcales</taxon>
        <taxon>Crenotrichaceae</taxon>
        <taxon>Crenothrix</taxon>
    </lineage>
</organism>
<comment type="catalytic activity">
    <reaction evidence="9">
        <text>L-glutamate + acetyl-CoA = N-acetyl-L-glutamate + CoA + H(+)</text>
        <dbReference type="Rhea" id="RHEA:24292"/>
        <dbReference type="ChEBI" id="CHEBI:15378"/>
        <dbReference type="ChEBI" id="CHEBI:29985"/>
        <dbReference type="ChEBI" id="CHEBI:44337"/>
        <dbReference type="ChEBI" id="CHEBI:57287"/>
        <dbReference type="ChEBI" id="CHEBI:57288"/>
        <dbReference type="EC" id="2.3.1.1"/>
    </reaction>
</comment>
<dbReference type="InterPro" id="IPR002813">
    <property type="entry name" value="Arg_biosynth_ArgJ"/>
</dbReference>
<dbReference type="GO" id="GO:0006592">
    <property type="term" value="P:ornithine biosynthetic process"/>
    <property type="evidence" value="ECO:0007669"/>
    <property type="project" value="TreeGrafter"/>
</dbReference>
<dbReference type="UniPathway" id="UPA00068">
    <property type="reaction ID" value="UER00106"/>
</dbReference>
<dbReference type="FunFam" id="3.60.70.12:FF:000001">
    <property type="entry name" value="Arginine biosynthesis bifunctional protein ArgJ, chloroplastic"/>
    <property type="match status" value="1"/>
</dbReference>
<dbReference type="RefSeq" id="WP_245807975.1">
    <property type="nucleotide sequence ID" value="NZ_FUKI01000120.1"/>
</dbReference>
<feature type="binding site" evidence="9">
    <location>
        <position position="281"/>
    </location>
    <ligand>
        <name>substrate</name>
    </ligand>
</feature>
<dbReference type="GO" id="GO:0005737">
    <property type="term" value="C:cytoplasm"/>
    <property type="evidence" value="ECO:0007669"/>
    <property type="project" value="UniProtKB-SubCell"/>
</dbReference>
<comment type="subunit">
    <text evidence="2 9">Heterotetramer of two alpha and two beta chains.</text>
</comment>
<evidence type="ECO:0000256" key="3">
    <source>
        <dbReference type="ARBA" id="ARBA00022571"/>
    </source>
</evidence>
<comment type="similarity">
    <text evidence="1 9">Belongs to the ArgJ family.</text>
</comment>
<dbReference type="FunFam" id="3.10.20.340:FF:000001">
    <property type="entry name" value="Arginine biosynthesis bifunctional protein ArgJ, chloroplastic"/>
    <property type="match status" value="1"/>
</dbReference>
<evidence type="ECO:0000256" key="2">
    <source>
        <dbReference type="ARBA" id="ARBA00011475"/>
    </source>
</evidence>
<evidence type="ECO:0000256" key="7">
    <source>
        <dbReference type="ARBA" id="ARBA00023315"/>
    </source>
</evidence>
<dbReference type="Gene3D" id="3.10.20.340">
    <property type="entry name" value="ArgJ beta chain, C-terminal domain"/>
    <property type="match status" value="1"/>
</dbReference>
<evidence type="ECO:0000256" key="5">
    <source>
        <dbReference type="ARBA" id="ARBA00022679"/>
    </source>
</evidence>
<dbReference type="HAMAP" id="MF_01106">
    <property type="entry name" value="ArgJ"/>
    <property type="match status" value="1"/>
</dbReference>
<dbReference type="EMBL" id="FUKI01000120">
    <property type="protein sequence ID" value="SJM93587.1"/>
    <property type="molecule type" value="Genomic_DNA"/>
</dbReference>
<proteinExistence type="inferred from homology"/>
<dbReference type="PANTHER" id="PTHR23100:SF0">
    <property type="entry name" value="ARGININE BIOSYNTHESIS BIFUNCTIONAL PROTEIN ARGJ, MITOCHONDRIAL"/>
    <property type="match status" value="1"/>
</dbReference>
<feature type="binding site" evidence="9">
    <location>
        <position position="195"/>
    </location>
    <ligand>
        <name>substrate</name>
    </ligand>
</feature>
<feature type="binding site" evidence="9">
    <location>
        <position position="410"/>
    </location>
    <ligand>
        <name>substrate</name>
    </ligand>
</feature>
<feature type="site" description="Involved in the stabilization of negative charge on the oxyanion by the formation of the oxyanion hole" evidence="9">
    <location>
        <position position="122"/>
    </location>
</feature>
<feature type="site" description="Involved in the stabilization of negative charge on the oxyanion by the formation of the oxyanion hole" evidence="9">
    <location>
        <position position="121"/>
    </location>
</feature>
<dbReference type="GO" id="GO:0004358">
    <property type="term" value="F:L-glutamate N-acetyltransferase activity, acting on acetyl-L-ornithine as donor"/>
    <property type="evidence" value="ECO:0007669"/>
    <property type="project" value="UniProtKB-UniRule"/>
</dbReference>
<dbReference type="Proteomes" id="UP000195667">
    <property type="component" value="Unassembled WGS sequence"/>
</dbReference>
<sequence length="410" mass="43433">MAVYPKGADGQYYFPTMPDVAGIALGTTNAGIKQTLRDDIVLFQMAEGSTCAAVFTQNAFCAAPVHVAKANLVHQPRWLLINSGNANAGTGKQGMDDALASCAGVADVVKAQANQVLPFSTGVIGQPLPVQKIISALPAAYANLRLSNWDKAAKAIMTTDTFPKGVSEVITVDGEAITINGISKGAGMIQPNMATMLGFIATDATISQPLLQHCLSAAVEQSFNRITVDGDTSTNDACVVMASGCSRVPEIVADTPALQIFANALVRVCKQLAEAIVRDGEGATKLIRIQVEQALSDEEAVRVGKTIAHSPLVKTAFFASDPNWGRILAAVGRAGVENMVLEDVQIFLDDVCIVNNGQRAGDYTEEAGQAVMDREEITITVKLGRGTASQEVLTCDFSYDYVRINAEYRT</sequence>
<keyword evidence="11" id="KW-1185">Reference proteome</keyword>
<dbReference type="EC" id="2.3.1.1" evidence="9"/>
<evidence type="ECO:0000256" key="4">
    <source>
        <dbReference type="ARBA" id="ARBA00022605"/>
    </source>
</evidence>
<feature type="chain" id="PRO_5023224521" description="Arginine biosynthesis bifunctional protein ArgJ beta chain" evidence="9">
    <location>
        <begin position="195"/>
        <end position="410"/>
    </location>
</feature>
<dbReference type="Pfam" id="PF01960">
    <property type="entry name" value="ArgJ"/>
    <property type="match status" value="1"/>
</dbReference>
<keyword evidence="6 9" id="KW-0068">Autocatalytic cleavage</keyword>
<keyword evidence="9" id="KW-0963">Cytoplasm</keyword>
<evidence type="ECO:0000313" key="10">
    <source>
        <dbReference type="EMBL" id="SJM93587.1"/>
    </source>
</evidence>
<feature type="active site" description="Nucleophile" evidence="9">
    <location>
        <position position="195"/>
    </location>
</feature>
<dbReference type="AlphaFoldDB" id="A0A1R4HBN0"/>
<evidence type="ECO:0000256" key="1">
    <source>
        <dbReference type="ARBA" id="ARBA00006774"/>
    </source>
</evidence>
<name>A0A1R4HBN0_9GAMM</name>
<dbReference type="GO" id="GO:0006526">
    <property type="term" value="P:L-arginine biosynthetic process"/>
    <property type="evidence" value="ECO:0007669"/>
    <property type="project" value="UniProtKB-UniRule"/>
</dbReference>
<feature type="binding site" evidence="9">
    <location>
        <position position="184"/>
    </location>
    <ligand>
        <name>substrate</name>
    </ligand>
</feature>
<comment type="function">
    <text evidence="9">Catalyzes two activities which are involved in the cyclic version of arginine biosynthesis: the synthesis of N-acetylglutamate from glutamate and acetyl-CoA as the acetyl donor, and of ornithine by transacetylation between N(2)-acetylornithine and glutamate.</text>
</comment>
<keyword evidence="4 9" id="KW-0028">Amino-acid biosynthesis</keyword>
<evidence type="ECO:0000256" key="8">
    <source>
        <dbReference type="ARBA" id="ARBA00049439"/>
    </source>
</evidence>
<dbReference type="EC" id="2.3.1.35" evidence="9"/>
<keyword evidence="9" id="KW-0511">Multifunctional enzyme</keyword>
<dbReference type="SUPFAM" id="SSF56266">
    <property type="entry name" value="DmpA/ArgJ-like"/>
    <property type="match status" value="1"/>
</dbReference>
<comment type="pathway">
    <text evidence="9">Amino-acid biosynthesis; L-arginine biosynthesis; N(2)-acetyl-L-ornithine from L-glutamate: step 1/4.</text>
</comment>
<comment type="catalytic activity">
    <reaction evidence="8 9">
        <text>N(2)-acetyl-L-ornithine + L-glutamate = N-acetyl-L-glutamate + L-ornithine</text>
        <dbReference type="Rhea" id="RHEA:15349"/>
        <dbReference type="ChEBI" id="CHEBI:29985"/>
        <dbReference type="ChEBI" id="CHEBI:44337"/>
        <dbReference type="ChEBI" id="CHEBI:46911"/>
        <dbReference type="ChEBI" id="CHEBI:57805"/>
        <dbReference type="EC" id="2.3.1.35"/>
    </reaction>
</comment>
<dbReference type="CDD" id="cd02152">
    <property type="entry name" value="OAT"/>
    <property type="match status" value="1"/>
</dbReference>
<evidence type="ECO:0000313" key="11">
    <source>
        <dbReference type="Proteomes" id="UP000195667"/>
    </source>
</evidence>
<evidence type="ECO:0000256" key="6">
    <source>
        <dbReference type="ARBA" id="ARBA00022813"/>
    </source>
</evidence>
<dbReference type="Gene3D" id="3.60.70.12">
    <property type="entry name" value="L-amino peptidase D-ALA esterase/amidase"/>
    <property type="match status" value="1"/>
</dbReference>
<keyword evidence="5 9" id="KW-0808">Transferase</keyword>
<evidence type="ECO:0000256" key="9">
    <source>
        <dbReference type="HAMAP-Rule" id="MF_01106"/>
    </source>
</evidence>
<dbReference type="Gene3D" id="3.30.2330.10">
    <property type="entry name" value="arginine biosynthesis bifunctional protein suprefamily"/>
    <property type="match status" value="1"/>
</dbReference>
<reference evidence="11" key="1">
    <citation type="submission" date="2017-02" db="EMBL/GenBank/DDBJ databases">
        <authorList>
            <person name="Daims H."/>
        </authorList>
    </citation>
    <scope>NUCLEOTIDE SEQUENCE [LARGE SCALE GENOMIC DNA]</scope>
</reference>
<feature type="binding site" evidence="9">
    <location>
        <position position="158"/>
    </location>
    <ligand>
        <name>substrate</name>
    </ligand>
</feature>
<comment type="pathway">
    <text evidence="9">Amino-acid biosynthesis; L-arginine biosynthesis; L-ornithine and N-acetyl-L-glutamate from L-glutamate and N(2)-acetyl-L-ornithine (cyclic): step 1/1.</text>
</comment>
<keyword evidence="7 9" id="KW-0012">Acyltransferase</keyword>
<dbReference type="NCBIfam" id="NF003802">
    <property type="entry name" value="PRK05388.1"/>
    <property type="match status" value="1"/>
</dbReference>
<protein>
    <recommendedName>
        <fullName evidence="9">Arginine biosynthesis bifunctional protein ArgJ</fullName>
    </recommendedName>
    <domain>
        <recommendedName>
            <fullName evidence="9">Glutamate N-acetyltransferase</fullName>
            <ecNumber evidence="9">2.3.1.35</ecNumber>
        </recommendedName>
        <alternativeName>
            <fullName evidence="9">Ornithine acetyltransferase</fullName>
            <shortName evidence="9">OATase</shortName>
        </alternativeName>
        <alternativeName>
            <fullName evidence="9">Ornithine transacetylase</fullName>
        </alternativeName>
    </domain>
    <domain>
        <recommendedName>
            <fullName evidence="9">Amino-acid acetyltransferase</fullName>
            <ecNumber evidence="9">2.3.1.1</ecNumber>
        </recommendedName>
        <alternativeName>
            <fullName evidence="9">N-acetylglutamate synthase</fullName>
            <shortName evidence="9">AGSase</shortName>
        </alternativeName>
    </domain>
    <component>
        <recommendedName>
            <fullName evidence="9">Arginine biosynthesis bifunctional protein ArgJ alpha chain</fullName>
        </recommendedName>
    </component>
    <component>
        <recommendedName>
            <fullName evidence="9">Arginine biosynthesis bifunctional protein ArgJ beta chain</fullName>
        </recommendedName>
    </component>
</protein>
<dbReference type="InterPro" id="IPR042195">
    <property type="entry name" value="ArgJ_beta_C"/>
</dbReference>
<dbReference type="GO" id="GO:0004042">
    <property type="term" value="F:L-glutamate N-acetyltransferase activity"/>
    <property type="evidence" value="ECO:0007669"/>
    <property type="project" value="UniProtKB-UniRule"/>
</dbReference>
<dbReference type="InterPro" id="IPR016117">
    <property type="entry name" value="ArgJ-like_dom_sf"/>
</dbReference>
<dbReference type="NCBIfam" id="TIGR00120">
    <property type="entry name" value="ArgJ"/>
    <property type="match status" value="1"/>
</dbReference>
<comment type="subcellular location">
    <subcellularLocation>
        <location evidence="9">Cytoplasm</location>
    </subcellularLocation>
</comment>
<dbReference type="PANTHER" id="PTHR23100">
    <property type="entry name" value="ARGININE BIOSYNTHESIS BIFUNCTIONAL PROTEIN ARGJ"/>
    <property type="match status" value="1"/>
</dbReference>
<feature type="binding site" evidence="9">
    <location>
        <position position="405"/>
    </location>
    <ligand>
        <name>substrate</name>
    </ligand>
</feature>